<reference evidence="4 5" key="1">
    <citation type="journal article" date="2017" name="Gigascience">
        <title>Genome sequence of the small brown planthopper, Laodelphax striatellus.</title>
        <authorList>
            <person name="Zhu J."/>
            <person name="Jiang F."/>
            <person name="Wang X."/>
            <person name="Yang P."/>
            <person name="Bao Y."/>
            <person name="Zhao W."/>
            <person name="Wang W."/>
            <person name="Lu H."/>
            <person name="Wang Q."/>
            <person name="Cui N."/>
            <person name="Li J."/>
            <person name="Chen X."/>
            <person name="Luo L."/>
            <person name="Yu J."/>
            <person name="Kang L."/>
            <person name="Cui F."/>
        </authorList>
    </citation>
    <scope>NUCLEOTIDE SEQUENCE [LARGE SCALE GENOMIC DNA]</scope>
    <source>
        <strain evidence="4">Lst14</strain>
    </source>
</reference>
<protein>
    <recommendedName>
        <fullName evidence="3">DUF4773 domain-containing protein</fullName>
    </recommendedName>
</protein>
<feature type="compositionally biased region" description="Polar residues" evidence="1">
    <location>
        <begin position="304"/>
        <end position="314"/>
    </location>
</feature>
<evidence type="ECO:0000313" key="5">
    <source>
        <dbReference type="Proteomes" id="UP000291343"/>
    </source>
</evidence>
<dbReference type="PANTHER" id="PTHR36299">
    <property type="entry name" value="AGAP008005-PA"/>
    <property type="match status" value="1"/>
</dbReference>
<dbReference type="EMBL" id="QKKF02011224">
    <property type="protein sequence ID" value="RZF44164.1"/>
    <property type="molecule type" value="Genomic_DNA"/>
</dbReference>
<feature type="region of interest" description="Disordered" evidence="1">
    <location>
        <begin position="201"/>
        <end position="234"/>
    </location>
</feature>
<evidence type="ECO:0000256" key="2">
    <source>
        <dbReference type="SAM" id="SignalP"/>
    </source>
</evidence>
<keyword evidence="2" id="KW-0732">Signal</keyword>
<comment type="caution">
    <text evidence="4">The sequence shown here is derived from an EMBL/GenBank/DDBJ whole genome shotgun (WGS) entry which is preliminary data.</text>
</comment>
<dbReference type="InterPro" id="IPR031941">
    <property type="entry name" value="DUF4773"/>
</dbReference>
<dbReference type="STRING" id="195883.A0A482XE43"/>
<feature type="domain" description="DUF4773" evidence="3">
    <location>
        <begin position="80"/>
        <end position="195"/>
    </location>
</feature>
<name>A0A482XE43_LAOST</name>
<proteinExistence type="predicted"/>
<evidence type="ECO:0000313" key="4">
    <source>
        <dbReference type="EMBL" id="RZF44164.1"/>
    </source>
</evidence>
<evidence type="ECO:0000256" key="1">
    <source>
        <dbReference type="SAM" id="MobiDB-lite"/>
    </source>
</evidence>
<accession>A0A482XE43</accession>
<feature type="region of interest" description="Disordered" evidence="1">
    <location>
        <begin position="268"/>
        <end position="314"/>
    </location>
</feature>
<dbReference type="InParanoid" id="A0A482XE43"/>
<dbReference type="AlphaFoldDB" id="A0A482XE43"/>
<dbReference type="PANTHER" id="PTHR36299:SF2">
    <property type="entry name" value="DUF4773 DOMAIN-CONTAINING PROTEIN"/>
    <property type="match status" value="1"/>
</dbReference>
<keyword evidence="5" id="KW-1185">Reference proteome</keyword>
<organism evidence="4 5">
    <name type="scientific">Laodelphax striatellus</name>
    <name type="common">Small brown planthopper</name>
    <name type="synonym">Delphax striatella</name>
    <dbReference type="NCBI Taxonomy" id="195883"/>
    <lineage>
        <taxon>Eukaryota</taxon>
        <taxon>Metazoa</taxon>
        <taxon>Ecdysozoa</taxon>
        <taxon>Arthropoda</taxon>
        <taxon>Hexapoda</taxon>
        <taxon>Insecta</taxon>
        <taxon>Pterygota</taxon>
        <taxon>Neoptera</taxon>
        <taxon>Paraneoptera</taxon>
        <taxon>Hemiptera</taxon>
        <taxon>Auchenorrhyncha</taxon>
        <taxon>Fulgoroidea</taxon>
        <taxon>Delphacidae</taxon>
        <taxon>Criomorphinae</taxon>
        <taxon>Laodelphax</taxon>
    </lineage>
</organism>
<feature type="signal peptide" evidence="2">
    <location>
        <begin position="1"/>
        <end position="28"/>
    </location>
</feature>
<sequence>MTHSRIMVCYKQLAALAVVCALAQVACALPQVIPAPGNGFFDVFSWGFDHLGYGGPVEPLPIPIGEGAKSDTGAKAENICTCKESDCQCCIDMSLAYIDVGGPSCVFLNYVSLDEGLRMNISYGDSLLHGATVNETNPGPICMNLLSDLAQVCASMKRLRKDGDGLKGCASIEPAILGEIQAEYPLSCFKMTPTGMVVDEEEKSTLTEAPEAPEQSTEENVGEETSLSTPKPDVSEEALIAAVNESAEEGIAWFSSLLGFSFGGTQKFGNATAHSSNSTAQFALPQSAHGQETKSDTNSESKQQDAASQTTQVP</sequence>
<dbReference type="OrthoDB" id="6590335at2759"/>
<dbReference type="Pfam" id="PF15998">
    <property type="entry name" value="DUF4773"/>
    <property type="match status" value="1"/>
</dbReference>
<feature type="compositionally biased region" description="Polar residues" evidence="1">
    <location>
        <begin position="268"/>
        <end position="281"/>
    </location>
</feature>
<evidence type="ECO:0000259" key="3">
    <source>
        <dbReference type="Pfam" id="PF15998"/>
    </source>
</evidence>
<feature type="chain" id="PRO_5019744270" description="DUF4773 domain-containing protein" evidence="2">
    <location>
        <begin position="29"/>
        <end position="314"/>
    </location>
</feature>
<dbReference type="Proteomes" id="UP000291343">
    <property type="component" value="Unassembled WGS sequence"/>
</dbReference>
<gene>
    <name evidence="4" type="ORF">LSTR_LSTR003804</name>
</gene>
<feature type="compositionally biased region" description="Basic and acidic residues" evidence="1">
    <location>
        <begin position="291"/>
        <end position="303"/>
    </location>
</feature>